<feature type="compositionally biased region" description="Basic residues" evidence="1">
    <location>
        <begin position="124"/>
        <end position="134"/>
    </location>
</feature>
<feature type="compositionally biased region" description="Polar residues" evidence="1">
    <location>
        <begin position="512"/>
        <end position="522"/>
    </location>
</feature>
<feature type="region of interest" description="Disordered" evidence="1">
    <location>
        <begin position="53"/>
        <end position="77"/>
    </location>
</feature>
<feature type="compositionally biased region" description="Basic and acidic residues" evidence="1">
    <location>
        <begin position="833"/>
        <end position="843"/>
    </location>
</feature>
<feature type="compositionally biased region" description="Polar residues" evidence="1">
    <location>
        <begin position="1093"/>
        <end position="1102"/>
    </location>
</feature>
<feature type="compositionally biased region" description="Pro residues" evidence="1">
    <location>
        <begin position="601"/>
        <end position="615"/>
    </location>
</feature>
<keyword evidence="4" id="KW-1185">Reference proteome</keyword>
<feature type="compositionally biased region" description="Low complexity" evidence="1">
    <location>
        <begin position="194"/>
        <end position="228"/>
    </location>
</feature>
<dbReference type="AlphaFoldDB" id="A0AAW1CNK1"/>
<feature type="compositionally biased region" description="Pro residues" evidence="1">
    <location>
        <begin position="329"/>
        <end position="341"/>
    </location>
</feature>
<feature type="compositionally biased region" description="Basic and acidic residues" evidence="1">
    <location>
        <begin position="99"/>
        <end position="111"/>
    </location>
</feature>
<feature type="compositionally biased region" description="Polar residues" evidence="1">
    <location>
        <begin position="440"/>
        <end position="466"/>
    </location>
</feature>
<dbReference type="Proteomes" id="UP001461498">
    <property type="component" value="Unassembled WGS sequence"/>
</dbReference>
<dbReference type="PANTHER" id="PTHR21564:SF5">
    <property type="entry name" value="SCRIBBLER, ISOFORM J"/>
    <property type="match status" value="1"/>
</dbReference>
<accession>A0AAW1CNK1</accession>
<feature type="compositionally biased region" description="Basic residues" evidence="1">
    <location>
        <begin position="556"/>
        <end position="570"/>
    </location>
</feature>
<proteinExistence type="predicted"/>
<name>A0AAW1CNK1_9HEMI</name>
<dbReference type="EMBL" id="JAPXFL010000013">
    <property type="protein sequence ID" value="KAK9497850.1"/>
    <property type="molecule type" value="Genomic_DNA"/>
</dbReference>
<evidence type="ECO:0000313" key="3">
    <source>
        <dbReference type="EMBL" id="KAK9497850.1"/>
    </source>
</evidence>
<feature type="compositionally biased region" description="Acidic residues" evidence="1">
    <location>
        <begin position="576"/>
        <end position="591"/>
    </location>
</feature>
<evidence type="ECO:0000259" key="2">
    <source>
        <dbReference type="PROSITE" id="PS00028"/>
    </source>
</evidence>
<feature type="compositionally biased region" description="Low complexity" evidence="1">
    <location>
        <begin position="1052"/>
        <end position="1092"/>
    </location>
</feature>
<feature type="compositionally biased region" description="Gly residues" evidence="1">
    <location>
        <begin position="53"/>
        <end position="62"/>
    </location>
</feature>
<feature type="compositionally biased region" description="Gly residues" evidence="1">
    <location>
        <begin position="148"/>
        <end position="181"/>
    </location>
</feature>
<feature type="region of interest" description="Disordered" evidence="1">
    <location>
        <begin position="412"/>
        <end position="802"/>
    </location>
</feature>
<feature type="region of interest" description="Disordered" evidence="1">
    <location>
        <begin position="93"/>
        <end position="250"/>
    </location>
</feature>
<organism evidence="3 4">
    <name type="scientific">Rhynocoris fuscipes</name>
    <dbReference type="NCBI Taxonomy" id="488301"/>
    <lineage>
        <taxon>Eukaryota</taxon>
        <taxon>Metazoa</taxon>
        <taxon>Ecdysozoa</taxon>
        <taxon>Arthropoda</taxon>
        <taxon>Hexapoda</taxon>
        <taxon>Insecta</taxon>
        <taxon>Pterygota</taxon>
        <taxon>Neoptera</taxon>
        <taxon>Paraneoptera</taxon>
        <taxon>Hemiptera</taxon>
        <taxon>Heteroptera</taxon>
        <taxon>Panheteroptera</taxon>
        <taxon>Cimicomorpha</taxon>
        <taxon>Reduviidae</taxon>
        <taxon>Harpactorinae</taxon>
        <taxon>Harpactorini</taxon>
        <taxon>Rhynocoris</taxon>
    </lineage>
</organism>
<feature type="region of interest" description="Disordered" evidence="1">
    <location>
        <begin position="1"/>
        <end position="20"/>
    </location>
</feature>
<comment type="caution">
    <text evidence="3">The sequence shown here is derived from an EMBL/GenBank/DDBJ whole genome shotgun (WGS) entry which is preliminary data.</text>
</comment>
<sequence length="1160" mass="122562">MAVPMRETSSGQGTQPAQTTTAANFVEYDDNEWDVGIGDLIIDLDADIEKTGVGDGSGGAGGMAAPKPAQTKMHSPAVEHQATVDKGLKMKIKRTKPGTKHEIVKSGENGERQAGGHGGAKRGSSSHRREKKHSGGGGGNEKVVSGTGVTGGSSGGSGSSGGGGTPASGGAGTGNGNGSGNSNGKDSVNGLVRVVYPVSGSSQPPVSSVQPTEQSHQQQHVQQPAVQQKKAKATGMVPSSGGNTGSLGAQVSTVPVSASTSTGGSNVSASLGPPPLLVGAVLPGSPPPPLHPAPGLTPVQAVQGGQANVVGGQVGNNSTNSITSGPSLSPQPDPGGPPPTLPIQSKELVDVCVGTSVGTITEPDCLGPCEPGTSVTLEGIVWHETEGVLVVNVTWRGKTYVGTLLDCTRHDWAPPRFCDSPTSDMDARTPKGRGKRGRSAANSGTSDLSNFTETRSSVHSKLRSQNAAGGKGRRGPGAGSPTPFATPKVESSQGKRKTKTHEEEPNPKRKVASSTSANTGAQISVPPSPAPVVSSQSTSPLPPPTLLECPEPNCSKKYKHINGLKYHQSHAHGSPDDEDTKESVTSEEEETPEIKKEEPPEIAPPIIPVAVPPPVVVREEPEPPEEELSLRVPTPPSPVIQEEPAPQPPVLTKVPQFKVKPASALMPEEKKPVPASPTKTQPPSHKKKSRKSPSASPHPTTPLEPPALGLETSRDDVQSPAYSDISDDAAPLLEAEVEGKPKSSDKKESGQSPQLQHYGIYPYYGQPPYLVPSVAEKSKESPEKTDKPVDKDKKESDYPQKLLPQHYYQYGYHVPGYPYNIDGGYPVVIDDKKDEKAQAEKPTLHIPNPPKPKTDQVTKDKHQNDNHQILKESIEMKNQVNPAFIYQRQNNQQGQEDVRRFYIYPDRKEAKATPPPPAKSHPSPSPKHKEKEEKKEEKKQEGVKPTMETQGPPPPPTSQYAYIHPGYMQSPHYGPLPFDHSMYRGMNPMLVSGYANSPYLHPQLHAVPRYGPEDLSRGQSSKALDLLQHHASQYYPHPSHKIHELQERAIKSPTPKSGTQTGTSPTTPIPGTGSVTVGPGGSVVPVTTAPTSQQSQGKTVSSESKDSRSPPPQRHVHTHHHTHVGLGYPILAGQYPAPYGAAVLATEHAAAVTSVPYQAK</sequence>
<evidence type="ECO:0000256" key="1">
    <source>
        <dbReference type="SAM" id="MobiDB-lite"/>
    </source>
</evidence>
<feature type="compositionally biased region" description="Pro residues" evidence="1">
    <location>
        <begin position="913"/>
        <end position="925"/>
    </location>
</feature>
<feature type="region of interest" description="Disordered" evidence="1">
    <location>
        <begin position="309"/>
        <end position="341"/>
    </location>
</feature>
<feature type="domain" description="C2H2-type" evidence="2">
    <location>
        <begin position="549"/>
        <end position="572"/>
    </location>
</feature>
<feature type="compositionally biased region" description="Basic and acidic residues" evidence="1">
    <location>
        <begin position="737"/>
        <end position="749"/>
    </location>
</feature>
<dbReference type="PANTHER" id="PTHR21564">
    <property type="entry name" value="BRAKELESS PROTEIN"/>
    <property type="match status" value="1"/>
</dbReference>
<evidence type="ECO:0000313" key="4">
    <source>
        <dbReference type="Proteomes" id="UP001461498"/>
    </source>
</evidence>
<feature type="region of interest" description="Disordered" evidence="1">
    <location>
        <begin position="1052"/>
        <end position="1121"/>
    </location>
</feature>
<dbReference type="InterPro" id="IPR040010">
    <property type="entry name" value="ZN608/ZN609"/>
</dbReference>
<feature type="region of interest" description="Disordered" evidence="1">
    <location>
        <begin position="833"/>
        <end position="875"/>
    </location>
</feature>
<feature type="compositionally biased region" description="Basic and acidic residues" evidence="1">
    <location>
        <begin position="927"/>
        <end position="942"/>
    </location>
</feature>
<feature type="compositionally biased region" description="Low complexity" evidence="1">
    <location>
        <begin position="8"/>
        <end position="20"/>
    </location>
</feature>
<feature type="compositionally biased region" description="Basic and acidic residues" evidence="1">
    <location>
        <begin position="776"/>
        <end position="798"/>
    </location>
</feature>
<dbReference type="GO" id="GO:0005634">
    <property type="term" value="C:nucleus"/>
    <property type="evidence" value="ECO:0007669"/>
    <property type="project" value="TreeGrafter"/>
</dbReference>
<dbReference type="PROSITE" id="PS00028">
    <property type="entry name" value="ZINC_FINGER_C2H2_1"/>
    <property type="match status" value="1"/>
</dbReference>
<gene>
    <name evidence="3" type="ORF">O3M35_003764</name>
</gene>
<feature type="region of interest" description="Disordered" evidence="1">
    <location>
        <begin position="908"/>
        <end position="964"/>
    </location>
</feature>
<feature type="compositionally biased region" description="Basic and acidic residues" evidence="1">
    <location>
        <begin position="852"/>
        <end position="875"/>
    </location>
</feature>
<dbReference type="InterPro" id="IPR013087">
    <property type="entry name" value="Znf_C2H2_type"/>
</dbReference>
<reference evidence="3 4" key="1">
    <citation type="submission" date="2022-12" db="EMBL/GenBank/DDBJ databases">
        <title>Chromosome-level genome assembly of true bugs.</title>
        <authorList>
            <person name="Ma L."/>
            <person name="Li H."/>
        </authorList>
    </citation>
    <scope>NUCLEOTIDE SEQUENCE [LARGE SCALE GENOMIC DNA]</scope>
    <source>
        <strain evidence="3">Lab_2022b</strain>
    </source>
</reference>
<protein>
    <recommendedName>
        <fullName evidence="2">C2H2-type domain-containing protein</fullName>
    </recommendedName>
</protein>
<dbReference type="GO" id="GO:0006357">
    <property type="term" value="P:regulation of transcription by RNA polymerase II"/>
    <property type="evidence" value="ECO:0007669"/>
    <property type="project" value="TreeGrafter"/>
</dbReference>
<feature type="compositionally biased region" description="Low complexity" evidence="1">
    <location>
        <begin position="758"/>
        <end position="768"/>
    </location>
</feature>